<feature type="transmembrane region" description="Helical" evidence="5">
    <location>
        <begin position="429"/>
        <end position="455"/>
    </location>
</feature>
<dbReference type="GO" id="GO:0055085">
    <property type="term" value="P:transmembrane transport"/>
    <property type="evidence" value="ECO:0007669"/>
    <property type="project" value="InterPro"/>
</dbReference>
<accession>A0A4Q7Y1Y1</accession>
<reference evidence="7 8" key="1">
    <citation type="submission" date="2019-02" db="EMBL/GenBank/DDBJ databases">
        <title>Genomic Encyclopedia of Archaeal and Bacterial Type Strains, Phase II (KMG-II): from individual species to whole genera.</title>
        <authorList>
            <person name="Goeker M."/>
        </authorList>
    </citation>
    <scope>NUCLEOTIDE SEQUENCE [LARGE SCALE GENOMIC DNA]</scope>
    <source>
        <strain evidence="7 8">DSM 18101</strain>
    </source>
</reference>
<evidence type="ECO:0000313" key="8">
    <source>
        <dbReference type="Proteomes" id="UP000292958"/>
    </source>
</evidence>
<evidence type="ECO:0000313" key="7">
    <source>
        <dbReference type="EMBL" id="RZU29659.1"/>
    </source>
</evidence>
<evidence type="ECO:0000256" key="3">
    <source>
        <dbReference type="ARBA" id="ARBA00022989"/>
    </source>
</evidence>
<evidence type="ECO:0000256" key="1">
    <source>
        <dbReference type="ARBA" id="ARBA00004141"/>
    </source>
</evidence>
<keyword evidence="8" id="KW-1185">Reference proteome</keyword>
<dbReference type="GO" id="GO:0016020">
    <property type="term" value="C:membrane"/>
    <property type="evidence" value="ECO:0007669"/>
    <property type="project" value="UniProtKB-SubCell"/>
</dbReference>
<dbReference type="InterPro" id="IPR011547">
    <property type="entry name" value="SLC26A/SulP_dom"/>
</dbReference>
<dbReference type="EMBL" id="SHKW01000007">
    <property type="protein sequence ID" value="RZU29659.1"/>
    <property type="molecule type" value="Genomic_DNA"/>
</dbReference>
<evidence type="ECO:0000256" key="2">
    <source>
        <dbReference type="ARBA" id="ARBA00022692"/>
    </source>
</evidence>
<dbReference type="AlphaFoldDB" id="A0A4Q7Y1Y1"/>
<feature type="transmembrane region" description="Helical" evidence="5">
    <location>
        <begin position="93"/>
        <end position="114"/>
    </location>
</feature>
<feature type="transmembrane region" description="Helical" evidence="5">
    <location>
        <begin position="166"/>
        <end position="185"/>
    </location>
</feature>
<keyword evidence="3 5" id="KW-1133">Transmembrane helix</keyword>
<feature type="transmembrane region" description="Helical" evidence="5">
    <location>
        <begin position="388"/>
        <end position="409"/>
    </location>
</feature>
<proteinExistence type="predicted"/>
<feature type="transmembrane region" description="Helical" evidence="5">
    <location>
        <begin position="65"/>
        <end position="86"/>
    </location>
</feature>
<feature type="transmembrane region" description="Helical" evidence="5">
    <location>
        <begin position="293"/>
        <end position="312"/>
    </location>
</feature>
<dbReference type="PANTHER" id="PTHR11814">
    <property type="entry name" value="SULFATE TRANSPORTER"/>
    <property type="match status" value="1"/>
</dbReference>
<name>A0A4Q7Y1Y1_9BACT</name>
<gene>
    <name evidence="7" type="ORF">BDD14_6259</name>
</gene>
<keyword evidence="2 5" id="KW-0812">Transmembrane</keyword>
<dbReference type="Proteomes" id="UP000292958">
    <property type="component" value="Unassembled WGS sequence"/>
</dbReference>
<dbReference type="InterPro" id="IPR001902">
    <property type="entry name" value="SLC26A/SulP_fam"/>
</dbReference>
<feature type="domain" description="SLC26A/SulP transporter" evidence="6">
    <location>
        <begin position="63"/>
        <end position="430"/>
    </location>
</feature>
<comment type="subcellular location">
    <subcellularLocation>
        <location evidence="1">Membrane</location>
        <topology evidence="1">Multi-pass membrane protein</topology>
    </subcellularLocation>
</comment>
<evidence type="ECO:0000256" key="4">
    <source>
        <dbReference type="ARBA" id="ARBA00023136"/>
    </source>
</evidence>
<comment type="caution">
    <text evidence="7">The sequence shown here is derived from an EMBL/GenBank/DDBJ whole genome shotgun (WGS) entry which is preliminary data.</text>
</comment>
<feature type="transmembrane region" description="Helical" evidence="5">
    <location>
        <begin position="134"/>
        <end position="154"/>
    </location>
</feature>
<keyword evidence="4 5" id="KW-0472">Membrane</keyword>
<evidence type="ECO:0000259" key="6">
    <source>
        <dbReference type="Pfam" id="PF00916"/>
    </source>
</evidence>
<sequence>MRNGRIEMLSSEAMLKKEVVSPEGLGKAPDETDLLRRLRYFLNPIDGRYEDLRNGDWRLNVFRDFTAGLIVAMVAIPLAMGFAMASGLRPEQGIVGGAVAGLIGALWGGSKYQVYGPTAAFIPVIAGLMEKYDHSVLVLASILAGIILLVLGIARLGRIVARVPHSIIVGFTIGIAITIALSQIGEVLGLQVKLGHGFIGKVQAIGANLEQVNIYAIGLGIGTFLLTKYILRISIFIPAPLLAIGITSLVAATVWADEGLTLVRDRYGSIPRNFLVFTPPAAIVWRGEFLADLGYFVVAIVFVAAVESLLCSRMADRLADNRGLPFNPNKELWGQGVVQVIVPMLNGFPHTGALARTATNIKVGAISPLAGICKFALKLILAVFLARYLELVPMACIGGILLYVATVMVKPAEINQVLKHNRFHVALMIYTAGMVVLTDFLTGVLSAIVAYGLLFRFFDKRPARS</sequence>
<evidence type="ECO:0000256" key="5">
    <source>
        <dbReference type="SAM" id="Phobius"/>
    </source>
</evidence>
<feature type="transmembrane region" description="Helical" evidence="5">
    <location>
        <begin position="205"/>
        <end position="226"/>
    </location>
</feature>
<protein>
    <submittedName>
        <fullName evidence="7">SulP family sulfate permease</fullName>
    </submittedName>
</protein>
<feature type="transmembrane region" description="Helical" evidence="5">
    <location>
        <begin position="233"/>
        <end position="256"/>
    </location>
</feature>
<organism evidence="7 8">
    <name type="scientific">Edaphobacter modestus</name>
    <dbReference type="NCBI Taxonomy" id="388466"/>
    <lineage>
        <taxon>Bacteria</taxon>
        <taxon>Pseudomonadati</taxon>
        <taxon>Acidobacteriota</taxon>
        <taxon>Terriglobia</taxon>
        <taxon>Terriglobales</taxon>
        <taxon>Acidobacteriaceae</taxon>
        <taxon>Edaphobacter</taxon>
    </lineage>
</organism>
<dbReference type="Pfam" id="PF00916">
    <property type="entry name" value="Sulfate_transp"/>
    <property type="match status" value="1"/>
</dbReference>